<evidence type="ECO:0000256" key="1">
    <source>
        <dbReference type="ARBA" id="ARBA00005234"/>
    </source>
</evidence>
<feature type="compositionally biased region" description="Polar residues" evidence="6">
    <location>
        <begin position="492"/>
        <end position="504"/>
    </location>
</feature>
<feature type="compositionally biased region" description="Basic and acidic residues" evidence="6">
    <location>
        <begin position="928"/>
        <end position="939"/>
    </location>
</feature>
<feature type="compositionally biased region" description="Polar residues" evidence="6">
    <location>
        <begin position="320"/>
        <end position="344"/>
    </location>
</feature>
<dbReference type="InterPro" id="IPR057501">
    <property type="entry name" value="DeUb_enz_PH"/>
</dbReference>
<comment type="similarity">
    <text evidence="1">Belongs to the peptidase C48 family.</text>
</comment>
<dbReference type="Pfam" id="PF02902">
    <property type="entry name" value="Peptidase_C48"/>
    <property type="match status" value="2"/>
</dbReference>
<evidence type="ECO:0000256" key="5">
    <source>
        <dbReference type="ARBA" id="ARBA00022801"/>
    </source>
</evidence>
<dbReference type="InterPro" id="IPR003653">
    <property type="entry name" value="Peptidase_C48_C"/>
</dbReference>
<accession>A0A8H3EK18</accession>
<reference evidence="8" key="1">
    <citation type="submission" date="2021-03" db="EMBL/GenBank/DDBJ databases">
        <authorList>
            <person name="Tagirdzhanova G."/>
        </authorList>
    </citation>
    <scope>NUCLEOTIDE SEQUENCE</scope>
</reference>
<dbReference type="GO" id="GO:0006508">
    <property type="term" value="P:proteolysis"/>
    <property type="evidence" value="ECO:0007669"/>
    <property type="project" value="UniProtKB-KW"/>
</dbReference>
<feature type="compositionally biased region" description="Polar residues" evidence="6">
    <location>
        <begin position="362"/>
        <end position="383"/>
    </location>
</feature>
<evidence type="ECO:0000259" key="7">
    <source>
        <dbReference type="PROSITE" id="PS50600"/>
    </source>
</evidence>
<dbReference type="PANTHER" id="PTHR46896">
    <property type="entry name" value="SENTRIN-SPECIFIC PROTEASE"/>
    <property type="match status" value="1"/>
</dbReference>
<evidence type="ECO:0000256" key="2">
    <source>
        <dbReference type="ARBA" id="ARBA00022553"/>
    </source>
</evidence>
<evidence type="ECO:0000256" key="4">
    <source>
        <dbReference type="ARBA" id="ARBA00022786"/>
    </source>
</evidence>
<name>A0A8H3EK18_9LECA</name>
<feature type="compositionally biased region" description="Polar residues" evidence="6">
    <location>
        <begin position="465"/>
        <end position="482"/>
    </location>
</feature>
<evidence type="ECO:0000313" key="9">
    <source>
        <dbReference type="Proteomes" id="UP000664203"/>
    </source>
</evidence>
<evidence type="ECO:0000313" key="8">
    <source>
        <dbReference type="EMBL" id="CAF9905923.1"/>
    </source>
</evidence>
<feature type="region of interest" description="Disordered" evidence="6">
    <location>
        <begin position="193"/>
        <end position="396"/>
    </location>
</feature>
<feature type="compositionally biased region" description="Basic and acidic residues" evidence="6">
    <location>
        <begin position="280"/>
        <end position="289"/>
    </location>
</feature>
<feature type="compositionally biased region" description="Polar residues" evidence="6">
    <location>
        <begin position="247"/>
        <end position="269"/>
    </location>
</feature>
<feature type="compositionally biased region" description="Acidic residues" evidence="6">
    <location>
        <begin position="1036"/>
        <end position="1046"/>
    </location>
</feature>
<evidence type="ECO:0000256" key="6">
    <source>
        <dbReference type="SAM" id="MobiDB-lite"/>
    </source>
</evidence>
<feature type="region of interest" description="Disordered" evidence="6">
    <location>
        <begin position="915"/>
        <end position="1070"/>
    </location>
</feature>
<keyword evidence="2" id="KW-0597">Phosphoprotein</keyword>
<protein>
    <recommendedName>
        <fullName evidence="7">Ubiquitin-like protease family profile domain-containing protein</fullName>
    </recommendedName>
</protein>
<keyword evidence="4" id="KW-0833">Ubl conjugation pathway</keyword>
<feature type="domain" description="Ubiquitin-like protease family profile" evidence="7">
    <location>
        <begin position="800"/>
        <end position="1143"/>
    </location>
</feature>
<feature type="region of interest" description="Disordered" evidence="6">
    <location>
        <begin position="1404"/>
        <end position="1505"/>
    </location>
</feature>
<dbReference type="SUPFAM" id="SSF54001">
    <property type="entry name" value="Cysteine proteinases"/>
    <property type="match status" value="1"/>
</dbReference>
<feature type="compositionally biased region" description="Polar residues" evidence="6">
    <location>
        <begin position="1347"/>
        <end position="1368"/>
    </location>
</feature>
<keyword evidence="5" id="KW-0378">Hydrolase</keyword>
<gene>
    <name evidence="8" type="ORF">ALECFALPRED_001909</name>
</gene>
<dbReference type="Gene3D" id="3.40.395.10">
    <property type="entry name" value="Adenoviral Proteinase, Chain A"/>
    <property type="match status" value="1"/>
</dbReference>
<comment type="caution">
    <text evidence="8">The sequence shown here is derived from an EMBL/GenBank/DDBJ whole genome shotgun (WGS) entry which is preliminary data.</text>
</comment>
<dbReference type="PROSITE" id="PS50600">
    <property type="entry name" value="ULP_PROTEASE"/>
    <property type="match status" value="1"/>
</dbReference>
<keyword evidence="9" id="KW-1185">Reference proteome</keyword>
<dbReference type="OrthoDB" id="442460at2759"/>
<dbReference type="InterPro" id="IPR051947">
    <property type="entry name" value="Sentrin-specific_protease"/>
</dbReference>
<dbReference type="EMBL" id="CAJPDR010000015">
    <property type="protein sequence ID" value="CAF9905923.1"/>
    <property type="molecule type" value="Genomic_DNA"/>
</dbReference>
<proteinExistence type="inferred from homology"/>
<dbReference type="GO" id="GO:0016926">
    <property type="term" value="P:protein desumoylation"/>
    <property type="evidence" value="ECO:0007669"/>
    <property type="project" value="TreeGrafter"/>
</dbReference>
<dbReference type="Proteomes" id="UP000664203">
    <property type="component" value="Unassembled WGS sequence"/>
</dbReference>
<dbReference type="GO" id="GO:0005634">
    <property type="term" value="C:nucleus"/>
    <property type="evidence" value="ECO:0007669"/>
    <property type="project" value="TreeGrafter"/>
</dbReference>
<feature type="compositionally biased region" description="Basic and acidic residues" evidence="6">
    <location>
        <begin position="1020"/>
        <end position="1030"/>
    </location>
</feature>
<organism evidence="8 9">
    <name type="scientific">Alectoria fallacina</name>
    <dbReference type="NCBI Taxonomy" id="1903189"/>
    <lineage>
        <taxon>Eukaryota</taxon>
        <taxon>Fungi</taxon>
        <taxon>Dikarya</taxon>
        <taxon>Ascomycota</taxon>
        <taxon>Pezizomycotina</taxon>
        <taxon>Lecanoromycetes</taxon>
        <taxon>OSLEUM clade</taxon>
        <taxon>Lecanoromycetidae</taxon>
        <taxon>Lecanorales</taxon>
        <taxon>Lecanorineae</taxon>
        <taxon>Parmeliaceae</taxon>
        <taxon>Alectoria</taxon>
    </lineage>
</organism>
<dbReference type="Pfam" id="PF25424">
    <property type="entry name" value="PH_35"/>
    <property type="match status" value="1"/>
</dbReference>
<dbReference type="InterPro" id="IPR038765">
    <property type="entry name" value="Papain-like_cys_pep_sf"/>
</dbReference>
<feature type="compositionally biased region" description="Basic and acidic residues" evidence="6">
    <location>
        <begin position="1469"/>
        <end position="1505"/>
    </location>
</feature>
<feature type="compositionally biased region" description="Basic and acidic residues" evidence="6">
    <location>
        <begin position="1189"/>
        <end position="1200"/>
    </location>
</feature>
<evidence type="ECO:0000256" key="3">
    <source>
        <dbReference type="ARBA" id="ARBA00022670"/>
    </source>
</evidence>
<feature type="compositionally biased region" description="Basic and acidic residues" evidence="6">
    <location>
        <begin position="989"/>
        <end position="1007"/>
    </location>
</feature>
<feature type="region of interest" description="Disordered" evidence="6">
    <location>
        <begin position="1189"/>
        <end position="1252"/>
    </location>
</feature>
<feature type="compositionally biased region" description="Polar residues" evidence="6">
    <location>
        <begin position="156"/>
        <end position="167"/>
    </location>
</feature>
<feature type="compositionally biased region" description="Low complexity" evidence="6">
    <location>
        <begin position="1404"/>
        <end position="1419"/>
    </location>
</feature>
<feature type="region of interest" description="Disordered" evidence="6">
    <location>
        <begin position="1331"/>
        <end position="1391"/>
    </location>
</feature>
<sequence length="1505" mass="167543">MCLIIGPETPDTESIIATSMDVRGIRKGMNGNPEFRTNKSDEAALVKTSHPDTLLNAGESSTQSHLPEVDRMSRFRQVSNAEAEKRAYPNQLSAPTEDEVRLLGGSGYEHLHLLEALYRSIIGPSRRDDPDAVSIAKPVTRHSGMFGKIIPRGPQPRNTLSRVPISTGSAVNRKTVLNPRGGTQHVLAVEVHKGSNVNSLSNTSERDETLPTPPSAKRRKLDHQASPASSGETDPLDQISPHAISFHASQGTSHLSSRAPSASVNSQASGHPMKRNGSFEYRKVERLMDSKPNSKPKSKKQRHSDDCNYQADLDLLPSSPKRSSMSNPIDISGDESQTINTNSKETLRPAYRGTARQPPPRTNRTNSNTSKLPKEQPNPTKSPFFNKPKLPAPRANGNVKQKLIDHGLNREKSPNLAQKFVAADGTRRGSDVNASSDADELQSAPTTVGQNADPDAFFTAKDMRSNSPSKHSSSTLKGTSPTDDLAVWAPSTIKSDFPSSNAKSRNGGRPSRPNPLDQEAKPPWSIALAAISLPGNLYKNEDIGLVHDQKQEEYYIQMRGLRIQTTHSSLRIQPPKLRKILWENSGVRVRLESSRSGTEDNVLDLEFASERDVQVLLHRLQKSNSVSVLGKTSEHMQKIFEKRRSELRTLHGTTMSYRPEEVEMTTHIRERNDSSKYLPPSGTDKASRPQSKPSIVDELVLNATHDTGMAAERVETRMPALPNGLPEGNDIKRFFAKLKPAHNEHLNLRRSTRKSGVHDGESLLSGLDGVPEKEKYSVRHGLGDPWKRPLTYPKIGKKKTTVEWSDLERLDEGEFLNDNLIGFYLRYLEQRLEEERPELAKRVYFFNTFFFATLTNTHKGKKRFNYEGVQKWTRSVDLFTYDYIIVPINEQAHWYLAIICNLPALDRDLALPEDEATSPIEDGGAIPKQEHSQSEERASRPANLLGSNESQILVPSAKEPNERETRNSFSQMSLENDARLPAGDALGLDDTRGPEKARPNSEDKEMLDSQIEDTMPEFAASKEPEDHPAPVKEQGNEAEDPIEDQDEGRKAAEKSRKGKRKSLPAPITKADPRKPAIITFDSLGQARGQTIRILKDYLHEEGKAKRGMEFEESQIKGINAKRIPQQDNFSDCGVFLLGYVDTFLGLETDPKDFITKTIQQTHGEKDWSKLVPGDLRASIRNQVRELHEIQTNERREESVKKSGTTAEKGYQKQDLSPSRAPDQAKIVQKEPGKANSADRVSATTSRAPEPSLLDIPRTRNEALETARRCEDEDFDKQDDVLEELLQINERAMQKSAEYQHLYNSDDATLGVYDGATPAVQRDDPSVIMIDSQSQRRGSAPPGVIYPSFSSGKQSYPESTSSRIVNPSPLSFEKEKSLELPSEIPDSQNSNTSRKLAEILNNPVPIAPAANPDPAPVSANIAAISDSTQGLPDPHGERNERSKRRRTGRETRVDVQEAPEEEDMVFTIEKPSERREERNEPSKRGAKSAKEASKDLEEVQVHVIDD</sequence>
<feature type="region of interest" description="Disordered" evidence="6">
    <location>
        <begin position="666"/>
        <end position="694"/>
    </location>
</feature>
<dbReference type="PANTHER" id="PTHR46896:SF3">
    <property type="entry name" value="FI06413P-RELATED"/>
    <property type="match status" value="1"/>
</dbReference>
<keyword evidence="3" id="KW-0645">Protease</keyword>
<dbReference type="GO" id="GO:0070139">
    <property type="term" value="F:SUMO-specific endopeptidase activity"/>
    <property type="evidence" value="ECO:0007669"/>
    <property type="project" value="TreeGrafter"/>
</dbReference>
<feature type="region of interest" description="Disordered" evidence="6">
    <location>
        <begin position="145"/>
        <end position="167"/>
    </location>
</feature>
<feature type="region of interest" description="Disordered" evidence="6">
    <location>
        <begin position="423"/>
        <end position="521"/>
    </location>
</feature>
<dbReference type="GO" id="GO:0005737">
    <property type="term" value="C:cytoplasm"/>
    <property type="evidence" value="ECO:0007669"/>
    <property type="project" value="TreeGrafter"/>
</dbReference>